<gene>
    <name evidence="2" type="ORF">DdX_21115</name>
</gene>
<comment type="caution">
    <text evidence="2">The sequence shown here is derived from an EMBL/GenBank/DDBJ whole genome shotgun (WGS) entry which is preliminary data.</text>
</comment>
<organism evidence="2 3">
    <name type="scientific">Ditylenchus destructor</name>
    <dbReference type="NCBI Taxonomy" id="166010"/>
    <lineage>
        <taxon>Eukaryota</taxon>
        <taxon>Metazoa</taxon>
        <taxon>Ecdysozoa</taxon>
        <taxon>Nematoda</taxon>
        <taxon>Chromadorea</taxon>
        <taxon>Rhabditida</taxon>
        <taxon>Tylenchina</taxon>
        <taxon>Tylenchomorpha</taxon>
        <taxon>Sphaerularioidea</taxon>
        <taxon>Anguinidae</taxon>
        <taxon>Anguininae</taxon>
        <taxon>Ditylenchus</taxon>
    </lineage>
</organism>
<dbReference type="Proteomes" id="UP001201812">
    <property type="component" value="Unassembled WGS sequence"/>
</dbReference>
<dbReference type="InterPro" id="IPR025444">
    <property type="entry name" value="Monooxy_af470"/>
</dbReference>
<dbReference type="EMBL" id="JAKKPZ010000729">
    <property type="protein sequence ID" value="KAI1692677.1"/>
    <property type="molecule type" value="Genomic_DNA"/>
</dbReference>
<feature type="region of interest" description="Disordered" evidence="1">
    <location>
        <begin position="153"/>
        <end position="218"/>
    </location>
</feature>
<evidence type="ECO:0000256" key="1">
    <source>
        <dbReference type="SAM" id="MobiDB-lite"/>
    </source>
</evidence>
<evidence type="ECO:0000313" key="3">
    <source>
        <dbReference type="Proteomes" id="UP001201812"/>
    </source>
</evidence>
<keyword evidence="3" id="KW-1185">Reference proteome</keyword>
<dbReference type="AlphaFoldDB" id="A0AAD4MK60"/>
<proteinExistence type="predicted"/>
<name>A0AAD4MK60_9BILA</name>
<accession>A0AAD4MK60</accession>
<sequence>MGHLGLQQCKSAISTDSGGGGINPDPGALGAAYRRFVAWRSPLGPRGDIVRRTGHTTRTPPEEALPMIHPERLTARLDGDFVVFLIGMCINQPLKLHKWLPVAAAMPRMLKELKQQPERGLLHADLWFSRTILVLQYWRSMEQLLAYAKVQGGPATSRHGEPSTGPSAPTAPSASGTRPTRCLQAPTRTSTSTCRPSASAAPAASRASPRPIARPLRD</sequence>
<feature type="compositionally biased region" description="Low complexity" evidence="1">
    <location>
        <begin position="185"/>
        <end position="218"/>
    </location>
</feature>
<feature type="compositionally biased region" description="Low complexity" evidence="1">
    <location>
        <begin position="162"/>
        <end position="177"/>
    </location>
</feature>
<protein>
    <recommendedName>
        <fullName evidence="4">DUF4188 domain-containing protein</fullName>
    </recommendedName>
</protein>
<reference evidence="2" key="1">
    <citation type="submission" date="2022-01" db="EMBL/GenBank/DDBJ databases">
        <title>Genome Sequence Resource for Two Populations of Ditylenchus destructor, the Migratory Endoparasitic Phytonematode.</title>
        <authorList>
            <person name="Zhang H."/>
            <person name="Lin R."/>
            <person name="Xie B."/>
        </authorList>
    </citation>
    <scope>NUCLEOTIDE SEQUENCE</scope>
    <source>
        <strain evidence="2">BazhouSP</strain>
    </source>
</reference>
<evidence type="ECO:0008006" key="4">
    <source>
        <dbReference type="Google" id="ProtNLM"/>
    </source>
</evidence>
<evidence type="ECO:0000313" key="2">
    <source>
        <dbReference type="EMBL" id="KAI1692677.1"/>
    </source>
</evidence>
<dbReference type="Pfam" id="PF13826">
    <property type="entry name" value="Monooxy_af470-like"/>
    <property type="match status" value="1"/>
</dbReference>